<dbReference type="STRING" id="1182543.W9WRI6"/>
<keyword evidence="3 9" id="KW-0547">Nucleotide-binding</keyword>
<proteinExistence type="predicted"/>
<keyword evidence="7" id="KW-0807">Transducer</keyword>
<evidence type="ECO:0000256" key="4">
    <source>
        <dbReference type="ARBA" id="ARBA00022842"/>
    </source>
</evidence>
<sequence>MADPISIIGTVGLVANIIDVVGKTNSTIRELRNDWKEADLTFLSLTTQLTALRAALIKIKEWMDSDLGDARYHKAKLALGGKNVDNIQKLIEQQTSALTLLLTACNCKTISEQKGLLEKSSTRNVLRRMELDSASLLVHRDSASLISQWTDNLSKLSAIFSFDRELFVSKIYERAFRGSIKESLRRQQGDTQAKVRSQAIDRGLEQDSRRLRRECKVLLLGTRESGKSEIVTRWKSLHPNGYTAQELALWRPTVSRNLVSSAQLLIRAMEQFKIHPEQEGNRAHCDFLLDYSVDPDPDKPLETKVGEAFSSIWHDPCISRIFERSDEFDMMDSAPYFFTEAKRIGSPDYVTRPEDLFRARAKSSGIHETRFTMVS</sequence>
<evidence type="ECO:0000256" key="10">
    <source>
        <dbReference type="PIRSR" id="PIRSR601019-2"/>
    </source>
</evidence>
<dbReference type="Gene3D" id="1.10.400.10">
    <property type="entry name" value="GI Alpha 1, domain 2-like"/>
    <property type="match status" value="1"/>
</dbReference>
<evidence type="ECO:0000256" key="9">
    <source>
        <dbReference type="PIRSR" id="PIRSR601019-1"/>
    </source>
</evidence>
<evidence type="ECO:0000256" key="2">
    <source>
        <dbReference type="ARBA" id="ARBA00022723"/>
    </source>
</evidence>
<dbReference type="FunFam" id="1.10.400.10:FF:000007">
    <property type="entry name" value="Guanine nucleotide-binding protein subunit alpha"/>
    <property type="match status" value="1"/>
</dbReference>
<dbReference type="PANTHER" id="PTHR10218:SF369">
    <property type="entry name" value="GUANINE NUCLEOTIDE-BINDING PROTEIN ALPHA-2 SUBUNIT"/>
    <property type="match status" value="1"/>
</dbReference>
<accession>W9WRI6</accession>
<protein>
    <submittedName>
        <fullName evidence="11">Guanine nucleotide-binding protein subunit alpha, other</fullName>
    </submittedName>
</protein>
<dbReference type="InterPro" id="IPR011025">
    <property type="entry name" value="GproteinA_insert"/>
</dbReference>
<evidence type="ECO:0000256" key="5">
    <source>
        <dbReference type="ARBA" id="ARBA00023134"/>
    </source>
</evidence>
<keyword evidence="12" id="KW-1185">Reference proteome</keyword>
<dbReference type="GO" id="GO:0031683">
    <property type="term" value="F:G-protein beta/gamma-subunit complex binding"/>
    <property type="evidence" value="ECO:0007669"/>
    <property type="project" value="InterPro"/>
</dbReference>
<dbReference type="GO" id="GO:0007189">
    <property type="term" value="P:adenylate cyclase-activating G protein-coupled receptor signaling pathway"/>
    <property type="evidence" value="ECO:0007669"/>
    <property type="project" value="TreeGrafter"/>
</dbReference>
<dbReference type="Proteomes" id="UP000019471">
    <property type="component" value="Unassembled WGS sequence"/>
</dbReference>
<dbReference type="Pfam" id="PF00503">
    <property type="entry name" value="G-alpha"/>
    <property type="match status" value="1"/>
</dbReference>
<dbReference type="InterPro" id="IPR001019">
    <property type="entry name" value="Gprotein_alpha_su"/>
</dbReference>
<dbReference type="PROSITE" id="PS51882">
    <property type="entry name" value="G_ALPHA"/>
    <property type="match status" value="1"/>
</dbReference>
<dbReference type="Gene3D" id="3.40.50.300">
    <property type="entry name" value="P-loop containing nucleotide triphosphate hydrolases"/>
    <property type="match status" value="1"/>
</dbReference>
<dbReference type="GO" id="GO:0005834">
    <property type="term" value="C:heterotrimeric G-protein complex"/>
    <property type="evidence" value="ECO:0007669"/>
    <property type="project" value="TreeGrafter"/>
</dbReference>
<dbReference type="PRINTS" id="PR00318">
    <property type="entry name" value="GPROTEINA"/>
</dbReference>
<evidence type="ECO:0000256" key="8">
    <source>
        <dbReference type="ARBA" id="ARBA00023288"/>
    </source>
</evidence>
<dbReference type="SUPFAM" id="SSF47895">
    <property type="entry name" value="Transducin (alpha subunit), insertion domain"/>
    <property type="match status" value="1"/>
</dbReference>
<name>W9WRI6_9EURO</name>
<keyword evidence="5 9" id="KW-0342">GTP-binding</keyword>
<dbReference type="RefSeq" id="XP_007748068.1">
    <property type="nucleotide sequence ID" value="XM_007749878.1"/>
</dbReference>
<evidence type="ECO:0000313" key="11">
    <source>
        <dbReference type="EMBL" id="EXJ67286.1"/>
    </source>
</evidence>
<keyword evidence="6" id="KW-0564">Palmitate</keyword>
<evidence type="ECO:0000256" key="3">
    <source>
        <dbReference type="ARBA" id="ARBA00022741"/>
    </source>
</evidence>
<keyword evidence="8" id="KW-0449">Lipoprotein</keyword>
<reference evidence="11 12" key="1">
    <citation type="submission" date="2013-03" db="EMBL/GenBank/DDBJ databases">
        <title>The Genome Sequence of Cladophialophora psammophila CBS 110553.</title>
        <authorList>
            <consortium name="The Broad Institute Genomics Platform"/>
            <person name="Cuomo C."/>
            <person name="de Hoog S."/>
            <person name="Gorbushina A."/>
            <person name="Walker B."/>
            <person name="Young S.K."/>
            <person name="Zeng Q."/>
            <person name="Gargeya S."/>
            <person name="Fitzgerald M."/>
            <person name="Haas B."/>
            <person name="Abouelleil A."/>
            <person name="Allen A.W."/>
            <person name="Alvarado L."/>
            <person name="Arachchi H.M."/>
            <person name="Berlin A.M."/>
            <person name="Chapman S.B."/>
            <person name="Gainer-Dewar J."/>
            <person name="Goldberg J."/>
            <person name="Griggs A."/>
            <person name="Gujja S."/>
            <person name="Hansen M."/>
            <person name="Howarth C."/>
            <person name="Imamovic A."/>
            <person name="Ireland A."/>
            <person name="Larimer J."/>
            <person name="McCowan C."/>
            <person name="Murphy C."/>
            <person name="Pearson M."/>
            <person name="Poon T.W."/>
            <person name="Priest M."/>
            <person name="Roberts A."/>
            <person name="Saif S."/>
            <person name="Shea T."/>
            <person name="Sisk P."/>
            <person name="Sykes S."/>
            <person name="Wortman J."/>
            <person name="Nusbaum C."/>
            <person name="Birren B."/>
        </authorList>
    </citation>
    <scope>NUCLEOTIDE SEQUENCE [LARGE SCALE GENOMIC DNA]</scope>
    <source>
        <strain evidence="11 12">CBS 110553</strain>
    </source>
</reference>
<dbReference type="GO" id="GO:0001664">
    <property type="term" value="F:G protein-coupled receptor binding"/>
    <property type="evidence" value="ECO:0007669"/>
    <property type="project" value="TreeGrafter"/>
</dbReference>
<dbReference type="GeneID" id="19193995"/>
<feature type="binding site" evidence="10">
    <location>
        <position position="363"/>
    </location>
    <ligand>
        <name>Mg(2+)</name>
        <dbReference type="ChEBI" id="CHEBI:18420"/>
    </ligand>
</feature>
<feature type="binding site" evidence="9">
    <location>
        <begin position="332"/>
        <end position="333"/>
    </location>
    <ligand>
        <name>GTP</name>
        <dbReference type="ChEBI" id="CHEBI:37565"/>
    </ligand>
</feature>
<dbReference type="GO" id="GO:0046872">
    <property type="term" value="F:metal ion binding"/>
    <property type="evidence" value="ECO:0007669"/>
    <property type="project" value="UniProtKB-KW"/>
</dbReference>
<gene>
    <name evidence="11" type="ORF">A1O5_09299</name>
</gene>
<dbReference type="EMBL" id="AMGX01000016">
    <property type="protein sequence ID" value="EXJ67286.1"/>
    <property type="molecule type" value="Genomic_DNA"/>
</dbReference>
<dbReference type="eggNOG" id="KOG0082">
    <property type="taxonomic scope" value="Eukaryota"/>
</dbReference>
<dbReference type="PANTHER" id="PTHR10218">
    <property type="entry name" value="GTP-BINDING PROTEIN ALPHA SUBUNIT"/>
    <property type="match status" value="1"/>
</dbReference>
<evidence type="ECO:0000256" key="6">
    <source>
        <dbReference type="ARBA" id="ARBA00023139"/>
    </source>
</evidence>
<dbReference type="AlphaFoldDB" id="W9WRI6"/>
<keyword evidence="1" id="KW-0519">Myristate</keyword>
<dbReference type="OrthoDB" id="5817230at2759"/>
<dbReference type="GO" id="GO:0005737">
    <property type="term" value="C:cytoplasm"/>
    <property type="evidence" value="ECO:0007669"/>
    <property type="project" value="TreeGrafter"/>
</dbReference>
<dbReference type="GO" id="GO:0032502">
    <property type="term" value="P:developmental process"/>
    <property type="evidence" value="ECO:0007669"/>
    <property type="project" value="UniProtKB-ARBA"/>
</dbReference>
<feature type="binding site" evidence="10">
    <location>
        <position position="228"/>
    </location>
    <ligand>
        <name>Mg(2+)</name>
        <dbReference type="ChEBI" id="CHEBI:18420"/>
    </ligand>
</feature>
<evidence type="ECO:0000256" key="1">
    <source>
        <dbReference type="ARBA" id="ARBA00022707"/>
    </source>
</evidence>
<keyword evidence="4 10" id="KW-0460">Magnesium</keyword>
<keyword evidence="2 10" id="KW-0479">Metal-binding</keyword>
<evidence type="ECO:0000256" key="7">
    <source>
        <dbReference type="ARBA" id="ARBA00023224"/>
    </source>
</evidence>
<evidence type="ECO:0000313" key="12">
    <source>
        <dbReference type="Proteomes" id="UP000019471"/>
    </source>
</evidence>
<dbReference type="HOGENOM" id="CLU_033657_0_0_1"/>
<dbReference type="SMART" id="SM00275">
    <property type="entry name" value="G_alpha"/>
    <property type="match status" value="1"/>
</dbReference>
<dbReference type="GO" id="GO:0005525">
    <property type="term" value="F:GTP binding"/>
    <property type="evidence" value="ECO:0007669"/>
    <property type="project" value="UniProtKB-KW"/>
</dbReference>
<comment type="caution">
    <text evidence="11">The sequence shown here is derived from an EMBL/GenBank/DDBJ whole genome shotgun (WGS) entry which is preliminary data.</text>
</comment>
<organism evidence="11 12">
    <name type="scientific">Cladophialophora psammophila CBS 110553</name>
    <dbReference type="NCBI Taxonomy" id="1182543"/>
    <lineage>
        <taxon>Eukaryota</taxon>
        <taxon>Fungi</taxon>
        <taxon>Dikarya</taxon>
        <taxon>Ascomycota</taxon>
        <taxon>Pezizomycotina</taxon>
        <taxon>Eurotiomycetes</taxon>
        <taxon>Chaetothyriomycetidae</taxon>
        <taxon>Chaetothyriales</taxon>
        <taxon>Herpotrichiellaceae</taxon>
        <taxon>Cladophialophora</taxon>
    </lineage>
</organism>
<dbReference type="GO" id="GO:0003924">
    <property type="term" value="F:GTPase activity"/>
    <property type="evidence" value="ECO:0007669"/>
    <property type="project" value="InterPro"/>
</dbReference>
<dbReference type="InterPro" id="IPR027417">
    <property type="entry name" value="P-loop_NTPase"/>
</dbReference>